<keyword evidence="1" id="KW-0547">Nucleotide-binding</keyword>
<evidence type="ECO:0000256" key="4">
    <source>
        <dbReference type="ARBA" id="ARBA00023125"/>
    </source>
</evidence>
<dbReference type="Pfam" id="PF25601">
    <property type="entry name" value="AAA_lid_14"/>
    <property type="match status" value="1"/>
</dbReference>
<dbReference type="InterPro" id="IPR027417">
    <property type="entry name" value="P-loop_NTPase"/>
</dbReference>
<reference evidence="7 8" key="1">
    <citation type="submission" date="2020-01" db="EMBL/GenBank/DDBJ databases">
        <title>Genomic analysis of Aminipila sp. CBA3637.</title>
        <authorList>
            <person name="Kim Y.B."/>
            <person name="Roh S.W."/>
        </authorList>
    </citation>
    <scope>NUCLEOTIDE SEQUENCE [LARGE SCALE GENOMIC DNA]</scope>
    <source>
        <strain evidence="7 8">CBA3637</strain>
    </source>
</reference>
<keyword evidence="4" id="KW-0238">DNA-binding</keyword>
<evidence type="ECO:0000256" key="3">
    <source>
        <dbReference type="ARBA" id="ARBA00023015"/>
    </source>
</evidence>
<evidence type="ECO:0000256" key="5">
    <source>
        <dbReference type="ARBA" id="ARBA00023163"/>
    </source>
</evidence>
<dbReference type="Gene3D" id="3.40.50.300">
    <property type="entry name" value="P-loop containing nucleotide triphosphate hydrolases"/>
    <property type="match status" value="1"/>
</dbReference>
<dbReference type="PANTHER" id="PTHR32071">
    <property type="entry name" value="TRANSCRIPTIONAL REGULATORY PROTEIN"/>
    <property type="match status" value="1"/>
</dbReference>
<dbReference type="InterPro" id="IPR058031">
    <property type="entry name" value="AAA_lid_NorR"/>
</dbReference>
<dbReference type="KEGG" id="amic:Ami3637_07960"/>
<dbReference type="PROSITE" id="PS00688">
    <property type="entry name" value="SIGMA54_INTERACT_3"/>
    <property type="match status" value="1"/>
</dbReference>
<protein>
    <submittedName>
        <fullName evidence="7">AAA domain-containing protein</fullName>
    </submittedName>
</protein>
<proteinExistence type="predicted"/>
<dbReference type="FunFam" id="3.40.50.300:FF:000006">
    <property type="entry name" value="DNA-binding transcriptional regulator NtrC"/>
    <property type="match status" value="1"/>
</dbReference>
<dbReference type="PROSITE" id="PS50045">
    <property type="entry name" value="SIGMA54_INTERACT_4"/>
    <property type="match status" value="1"/>
</dbReference>
<dbReference type="InterPro" id="IPR002078">
    <property type="entry name" value="Sigma_54_int"/>
</dbReference>
<feature type="domain" description="Sigma-54 factor interaction" evidence="6">
    <location>
        <begin position="68"/>
        <end position="296"/>
    </location>
</feature>
<keyword evidence="8" id="KW-1185">Reference proteome</keyword>
<dbReference type="Gene3D" id="1.10.10.60">
    <property type="entry name" value="Homeodomain-like"/>
    <property type="match status" value="1"/>
</dbReference>
<evidence type="ECO:0000313" key="8">
    <source>
        <dbReference type="Proteomes" id="UP000463883"/>
    </source>
</evidence>
<evidence type="ECO:0000313" key="7">
    <source>
        <dbReference type="EMBL" id="QHI72345.1"/>
    </source>
</evidence>
<dbReference type="Proteomes" id="UP000463883">
    <property type="component" value="Chromosome"/>
</dbReference>
<organism evidence="7 8">
    <name type="scientific">Aminipila terrae</name>
    <dbReference type="NCBI Taxonomy" id="2697030"/>
    <lineage>
        <taxon>Bacteria</taxon>
        <taxon>Bacillati</taxon>
        <taxon>Bacillota</taxon>
        <taxon>Clostridia</taxon>
        <taxon>Peptostreptococcales</taxon>
        <taxon>Anaerovoracaceae</taxon>
        <taxon>Aminipila</taxon>
    </lineage>
</organism>
<dbReference type="EMBL" id="CP047591">
    <property type="protein sequence ID" value="QHI72345.1"/>
    <property type="molecule type" value="Genomic_DNA"/>
</dbReference>
<name>A0A6P1MMV6_9FIRM</name>
<evidence type="ECO:0000256" key="2">
    <source>
        <dbReference type="ARBA" id="ARBA00022840"/>
    </source>
</evidence>
<dbReference type="InterPro" id="IPR003593">
    <property type="entry name" value="AAA+_ATPase"/>
</dbReference>
<dbReference type="AlphaFoldDB" id="A0A6P1MMV6"/>
<dbReference type="InterPro" id="IPR009057">
    <property type="entry name" value="Homeodomain-like_sf"/>
</dbReference>
<dbReference type="InterPro" id="IPR002197">
    <property type="entry name" value="HTH_Fis"/>
</dbReference>
<dbReference type="GO" id="GO:0043565">
    <property type="term" value="F:sequence-specific DNA binding"/>
    <property type="evidence" value="ECO:0007669"/>
    <property type="project" value="InterPro"/>
</dbReference>
<dbReference type="InterPro" id="IPR025943">
    <property type="entry name" value="Sigma_54_int_dom_ATP-bd_2"/>
</dbReference>
<keyword evidence="5" id="KW-0804">Transcription</keyword>
<dbReference type="Pfam" id="PF00158">
    <property type="entry name" value="Sigma54_activat"/>
    <property type="match status" value="1"/>
</dbReference>
<dbReference type="RefSeq" id="WP_162362115.1">
    <property type="nucleotide sequence ID" value="NZ_CP047591.1"/>
</dbReference>
<dbReference type="Pfam" id="PF02954">
    <property type="entry name" value="HTH_8"/>
    <property type="match status" value="1"/>
</dbReference>
<evidence type="ECO:0000256" key="1">
    <source>
        <dbReference type="ARBA" id="ARBA00022741"/>
    </source>
</evidence>
<keyword evidence="2" id="KW-0067">ATP-binding</keyword>
<dbReference type="CDD" id="cd00009">
    <property type="entry name" value="AAA"/>
    <property type="match status" value="1"/>
</dbReference>
<dbReference type="PANTHER" id="PTHR32071:SF74">
    <property type="entry name" value="TRANSCRIPTIONAL ACTIVATOR ROCR"/>
    <property type="match status" value="1"/>
</dbReference>
<dbReference type="GO" id="GO:0005524">
    <property type="term" value="F:ATP binding"/>
    <property type="evidence" value="ECO:0007669"/>
    <property type="project" value="UniProtKB-KW"/>
</dbReference>
<dbReference type="PRINTS" id="PR01590">
    <property type="entry name" value="HTHFIS"/>
</dbReference>
<dbReference type="SUPFAM" id="SSF52540">
    <property type="entry name" value="P-loop containing nucleoside triphosphate hydrolases"/>
    <property type="match status" value="1"/>
</dbReference>
<keyword evidence="3" id="KW-0805">Transcription regulation</keyword>
<dbReference type="SUPFAM" id="SSF46689">
    <property type="entry name" value="Homeodomain-like"/>
    <property type="match status" value="1"/>
</dbReference>
<gene>
    <name evidence="7" type="ORF">Ami3637_07960</name>
</gene>
<dbReference type="Gene3D" id="1.10.8.60">
    <property type="match status" value="1"/>
</dbReference>
<dbReference type="InterPro" id="IPR025944">
    <property type="entry name" value="Sigma_54_int_dom_CS"/>
</dbReference>
<sequence>MKQELITKENNRIFQIGSTFPIMSYDEIIGAIEFSKFLYKTDAVHCAKTKPIHKSLKKNNTIYTLDDIITEDKTMLKIKEQITKVAKTDSSVLIYGKTGTGKELVAQAIHNLSDRCHKPFISLNCAAIPSTLLESILFGTVKGSYTDATDRAGLFEHAEGGTLFLDEINSMDTAMQVKILKAIEDRYIRRVGDTKNIIIDIRIISAINENPDKLIETHGLREDLYYRLSTVFIELPVLKERKEDITVLINHYLSYYNDKMKIKVKEIQPQVLELFYKYDWPGNVRELRNVIESFYNNVAENGIITTENLSDKIKKSINKNNADENTFNDYKNHKESIASLKDAVEMYEQQLIKKALAENQGVASHAAKALKISKQTLQYKIDKYHLGE</sequence>
<dbReference type="SMART" id="SM00382">
    <property type="entry name" value="AAA"/>
    <property type="match status" value="1"/>
</dbReference>
<dbReference type="PROSITE" id="PS00676">
    <property type="entry name" value="SIGMA54_INTERACT_2"/>
    <property type="match status" value="1"/>
</dbReference>
<dbReference type="GO" id="GO:0006355">
    <property type="term" value="P:regulation of DNA-templated transcription"/>
    <property type="evidence" value="ECO:0007669"/>
    <property type="project" value="InterPro"/>
</dbReference>
<accession>A0A6P1MMV6</accession>
<evidence type="ECO:0000259" key="6">
    <source>
        <dbReference type="PROSITE" id="PS50045"/>
    </source>
</evidence>